<dbReference type="InterPro" id="IPR025110">
    <property type="entry name" value="AMP-bd_C"/>
</dbReference>
<gene>
    <name evidence="6" type="primary">visB</name>
</gene>
<feature type="domain" description="AMP-dependent synthetase/ligase" evidence="4">
    <location>
        <begin position="33"/>
        <end position="398"/>
    </location>
</feature>
<dbReference type="Pfam" id="PF00501">
    <property type="entry name" value="AMP-binding"/>
    <property type="match status" value="1"/>
</dbReference>
<keyword evidence="1 6" id="KW-0436">Ligase</keyword>
<evidence type="ECO:0000256" key="2">
    <source>
        <dbReference type="ARBA" id="ARBA00022741"/>
    </source>
</evidence>
<dbReference type="Pfam" id="PF13193">
    <property type="entry name" value="AMP-binding_C"/>
    <property type="match status" value="1"/>
</dbReference>
<dbReference type="PANTHER" id="PTHR43767:SF1">
    <property type="entry name" value="NONRIBOSOMAL PEPTIDE SYNTHASE PES1 (EUROFUNG)-RELATED"/>
    <property type="match status" value="1"/>
</dbReference>
<dbReference type="FunFam" id="2.30.38.10:FF:000003">
    <property type="entry name" value="Vibriobactin-specific 2,3-dihydroxybenzoate-AMP ligase"/>
    <property type="match status" value="1"/>
</dbReference>
<evidence type="ECO:0000259" key="4">
    <source>
        <dbReference type="Pfam" id="PF00501"/>
    </source>
</evidence>
<organism evidence="6">
    <name type="scientific">Streptomyces virginiae</name>
    <name type="common">Streptomyces cinnamonensis</name>
    <dbReference type="NCBI Taxonomy" id="1961"/>
    <lineage>
        <taxon>Bacteria</taxon>
        <taxon>Bacillati</taxon>
        <taxon>Actinomycetota</taxon>
        <taxon>Actinomycetes</taxon>
        <taxon>Kitasatosporales</taxon>
        <taxon>Streptomycetaceae</taxon>
        <taxon>Streptomyces</taxon>
    </lineage>
</organism>
<keyword evidence="3" id="KW-0067">ATP-binding</keyword>
<proteinExistence type="predicted"/>
<dbReference type="Gene3D" id="2.30.38.10">
    <property type="entry name" value="Luciferase, Domain 3"/>
    <property type="match status" value="1"/>
</dbReference>
<dbReference type="Gene3D" id="3.30.300.30">
    <property type="match status" value="1"/>
</dbReference>
<dbReference type="EMBL" id="AB072568">
    <property type="protein sequence ID" value="BAB83672.1"/>
    <property type="molecule type" value="Genomic_DNA"/>
</dbReference>
<dbReference type="Gene3D" id="3.40.50.980">
    <property type="match status" value="2"/>
</dbReference>
<keyword evidence="2" id="KW-0547">Nucleotide-binding</keyword>
<dbReference type="InterPro" id="IPR000873">
    <property type="entry name" value="AMP-dep_synth/lig_dom"/>
</dbReference>
<evidence type="ECO:0000259" key="5">
    <source>
        <dbReference type="Pfam" id="PF13193"/>
    </source>
</evidence>
<dbReference type="GO" id="GO:0005524">
    <property type="term" value="F:ATP binding"/>
    <property type="evidence" value="ECO:0007669"/>
    <property type="project" value="UniProtKB-KW"/>
</dbReference>
<dbReference type="AlphaFoldDB" id="Q8RR23"/>
<evidence type="ECO:0000256" key="1">
    <source>
        <dbReference type="ARBA" id="ARBA00022598"/>
    </source>
</evidence>
<feature type="domain" description="AMP-binding enzyme C-terminal" evidence="5">
    <location>
        <begin position="449"/>
        <end position="525"/>
    </location>
</feature>
<dbReference type="InterPro" id="IPR050237">
    <property type="entry name" value="ATP-dep_AMP-bd_enzyme"/>
</dbReference>
<sequence length="551" mass="59794">MLDGCVPWPPDAAERYREAGYWRGETLGALLRGWAERYGDRVALVGDDGTRVTYRELDMWCDRLAAGFAGQGVAPRERVLVQLPNTPSFVAVCFALFRLGAVPVFALPSYAVRSCGTWRSCPVRSRWWIPDEVRGFDHRALVRDLLPELPRVARVFVAGDPGGEEDGLVALAALEQDPVALPEPDASDVAFFLLSGGTTALPKMIPRTHDDYAYQTRITAGICELGEDTVYLAVLPVEFNFPWGCPGIIGVLGVGGRVVFAPDPTPQTCFPLIERERVTMTSVIPTIVHLWLDAAGRTGHDLSSLDVVQVGSSKLHDEVAARIEPELGVRLQQVFGMAEGLLTFTRYDDPRQVVLTTQGRPVSPADEIRVVDGDDREVPDGTVGELLTRGPYTLRGYYRAPEHNASAFTADGFYRSGDLVRRTPTGEIVVEGRVKDVVIRGGDKVSATEVEGHLTAHPGVQQAAVVAKPDRVLGEKICAYVVADRDGPAPTLPGVRRLLRARGLADFKLPDRLEVVEVFPLTGLNKVDKKVLAARAGLLHSGGGAGRGDAR</sequence>
<dbReference type="InterPro" id="IPR045851">
    <property type="entry name" value="AMP-bd_C_sf"/>
</dbReference>
<evidence type="ECO:0000313" key="6">
    <source>
        <dbReference type="EMBL" id="BAB83672.1"/>
    </source>
</evidence>
<dbReference type="PANTHER" id="PTHR43767">
    <property type="entry name" value="LONG-CHAIN-FATTY-ACID--COA LIGASE"/>
    <property type="match status" value="1"/>
</dbReference>
<dbReference type="GO" id="GO:0016878">
    <property type="term" value="F:acid-thiol ligase activity"/>
    <property type="evidence" value="ECO:0007669"/>
    <property type="project" value="UniProtKB-ARBA"/>
</dbReference>
<evidence type="ECO:0000256" key="3">
    <source>
        <dbReference type="ARBA" id="ARBA00022840"/>
    </source>
</evidence>
<reference evidence="6" key="1">
    <citation type="journal article" date="2002" name="Gene">
        <title>Characterization of virginiamycin S biosynthetic genes from Streptomyces virginiae.</title>
        <authorList>
            <person name="Namwat W."/>
            <person name="Kamioka Y."/>
            <person name="Kinoshita H."/>
            <person name="Yamada Y."/>
            <person name="Nihira T."/>
        </authorList>
    </citation>
    <scope>NUCLEOTIDE SEQUENCE</scope>
</reference>
<accession>Q8RR23</accession>
<name>Q8RR23_STRVG</name>
<dbReference type="SUPFAM" id="SSF56801">
    <property type="entry name" value="Acetyl-CoA synthetase-like"/>
    <property type="match status" value="1"/>
</dbReference>
<protein>
    <submittedName>
        <fullName evidence="6">3-hydroxypicolinic acid:AMP ligase</fullName>
    </submittedName>
</protein>